<dbReference type="OrthoDB" id="2269034at2759"/>
<gene>
    <name evidence="1" type="ORF">BDN70DRAFT_335103</name>
</gene>
<accession>A0A9P6CP37</accession>
<reference evidence="1" key="1">
    <citation type="submission" date="2020-11" db="EMBL/GenBank/DDBJ databases">
        <authorList>
            <consortium name="DOE Joint Genome Institute"/>
            <person name="Ahrendt S."/>
            <person name="Riley R."/>
            <person name="Andreopoulos W."/>
            <person name="Labutti K."/>
            <person name="Pangilinan J."/>
            <person name="Ruiz-Duenas F.J."/>
            <person name="Barrasa J.M."/>
            <person name="Sanchez-Garcia M."/>
            <person name="Camarero S."/>
            <person name="Miyauchi S."/>
            <person name="Serrano A."/>
            <person name="Linde D."/>
            <person name="Babiker R."/>
            <person name="Drula E."/>
            <person name="Ayuso-Fernandez I."/>
            <person name="Pacheco R."/>
            <person name="Padilla G."/>
            <person name="Ferreira P."/>
            <person name="Barriuso J."/>
            <person name="Kellner H."/>
            <person name="Castanera R."/>
            <person name="Alfaro M."/>
            <person name="Ramirez L."/>
            <person name="Pisabarro A.G."/>
            <person name="Kuo A."/>
            <person name="Tritt A."/>
            <person name="Lipzen A."/>
            <person name="He G."/>
            <person name="Yan M."/>
            <person name="Ng V."/>
            <person name="Cullen D."/>
            <person name="Martin F."/>
            <person name="Rosso M.-N."/>
            <person name="Henrissat B."/>
            <person name="Hibbett D."/>
            <person name="Martinez A.T."/>
            <person name="Grigoriev I.V."/>
        </authorList>
    </citation>
    <scope>NUCLEOTIDE SEQUENCE</scope>
    <source>
        <strain evidence="1">CIRM-BRFM 674</strain>
    </source>
</reference>
<dbReference type="AlphaFoldDB" id="A0A9P6CP37"/>
<organism evidence="1 2">
    <name type="scientific">Pholiota conissans</name>
    <dbReference type="NCBI Taxonomy" id="109636"/>
    <lineage>
        <taxon>Eukaryota</taxon>
        <taxon>Fungi</taxon>
        <taxon>Dikarya</taxon>
        <taxon>Basidiomycota</taxon>
        <taxon>Agaricomycotina</taxon>
        <taxon>Agaricomycetes</taxon>
        <taxon>Agaricomycetidae</taxon>
        <taxon>Agaricales</taxon>
        <taxon>Agaricineae</taxon>
        <taxon>Strophariaceae</taxon>
        <taxon>Pholiota</taxon>
    </lineage>
</organism>
<name>A0A9P6CP37_9AGAR</name>
<proteinExistence type="predicted"/>
<comment type="caution">
    <text evidence="1">The sequence shown here is derived from an EMBL/GenBank/DDBJ whole genome shotgun (WGS) entry which is preliminary data.</text>
</comment>
<dbReference type="SUPFAM" id="SSF52047">
    <property type="entry name" value="RNI-like"/>
    <property type="match status" value="1"/>
</dbReference>
<dbReference type="Proteomes" id="UP000807469">
    <property type="component" value="Unassembled WGS sequence"/>
</dbReference>
<dbReference type="InterPro" id="IPR032675">
    <property type="entry name" value="LRR_dom_sf"/>
</dbReference>
<evidence type="ECO:0000313" key="1">
    <source>
        <dbReference type="EMBL" id="KAF9474186.1"/>
    </source>
</evidence>
<evidence type="ECO:0000313" key="2">
    <source>
        <dbReference type="Proteomes" id="UP000807469"/>
    </source>
</evidence>
<dbReference type="EMBL" id="MU155392">
    <property type="protein sequence ID" value="KAF9474186.1"/>
    <property type="molecule type" value="Genomic_DNA"/>
</dbReference>
<keyword evidence="2" id="KW-1185">Reference proteome</keyword>
<protein>
    <submittedName>
        <fullName evidence="1">Uncharacterized protein</fullName>
    </submittedName>
</protein>
<sequence>MLTKFAAFLHDVGDIYHMPTVHSHLRELDISPCHTQHLENLRCPSLESFTGAYASDDDCIFDMSFFISFLKRSQCPLKDLTITLDHDLTASDMGLICEGIPTLQCLNLQINPIPGALVTSFFIQLAEFSTVNGKEVPRYLQDLRSLSLHWVKDYSNWSALPNIFGNPTTGPLLNHRPALKLINISGHWDEDTPLDWLDNMDKDVLMRFLWLEEGGVKWDCFYKDNNRNRHSLIQDVRQHYNLMEELPE</sequence>
<dbReference type="Gene3D" id="3.80.10.10">
    <property type="entry name" value="Ribonuclease Inhibitor"/>
    <property type="match status" value="1"/>
</dbReference>